<dbReference type="InterPro" id="IPR017907">
    <property type="entry name" value="Znf_RING_CS"/>
</dbReference>
<keyword evidence="3" id="KW-0862">Zinc</keyword>
<dbReference type="InParanoid" id="A0A3B5QFD8"/>
<dbReference type="Gene3D" id="3.30.160.60">
    <property type="entry name" value="Classic Zinc Finger"/>
    <property type="match status" value="1"/>
</dbReference>
<reference evidence="8" key="2">
    <citation type="journal article" date="2013" name="Nat. Genet.">
        <title>The genome of the platyfish, Xiphophorus maculatus, provides insights into evolutionary adaptation and several complex traits.</title>
        <authorList>
            <person name="Schartl M."/>
            <person name="Walter R.B."/>
            <person name="Shen Y."/>
            <person name="Garcia T."/>
            <person name="Catchen J."/>
            <person name="Amores A."/>
            <person name="Braasch I."/>
            <person name="Chalopin D."/>
            <person name="Volff J.N."/>
            <person name="Lesch K.P."/>
            <person name="Bisazza A."/>
            <person name="Minx P."/>
            <person name="Hillier L."/>
            <person name="Wilson R.K."/>
            <person name="Fuerstenberg S."/>
            <person name="Boore J."/>
            <person name="Searle S."/>
            <person name="Postlethwait J.H."/>
            <person name="Warren W.C."/>
        </authorList>
    </citation>
    <scope>NUCLEOTIDE SEQUENCE [LARGE SCALE GENOMIC DNA]</scope>
    <source>
        <strain evidence="8">JP 163 A</strain>
    </source>
</reference>
<dbReference type="OMA" id="ELECTWI"/>
<dbReference type="PROSITE" id="PS50089">
    <property type="entry name" value="ZF_RING_2"/>
    <property type="match status" value="1"/>
</dbReference>
<protein>
    <recommendedName>
        <fullName evidence="9">RING-type domain-containing protein</fullName>
    </recommendedName>
</protein>
<dbReference type="InterPro" id="IPR051051">
    <property type="entry name" value="E3_ubiq-ligase_TRIM/RNF"/>
</dbReference>
<reference evidence="8" key="1">
    <citation type="submission" date="2012-01" db="EMBL/GenBank/DDBJ databases">
        <authorList>
            <person name="Walter R."/>
            <person name="Schartl M."/>
            <person name="Warren W."/>
        </authorList>
    </citation>
    <scope>NUCLEOTIDE SEQUENCE [LARGE SCALE GENOMIC DNA]</scope>
    <source>
        <strain evidence="8">JP 163 A</strain>
    </source>
</reference>
<evidence type="ECO:0000256" key="3">
    <source>
        <dbReference type="ARBA" id="ARBA00022833"/>
    </source>
</evidence>
<dbReference type="AlphaFoldDB" id="A0A3B5QFD8"/>
<dbReference type="CDD" id="cd19769">
    <property type="entry name" value="Bbox2_TRIM16-like"/>
    <property type="match status" value="1"/>
</dbReference>
<feature type="domain" description="B box-type" evidence="6">
    <location>
        <begin position="149"/>
        <end position="189"/>
    </location>
</feature>
<proteinExistence type="predicted"/>
<organism evidence="7 8">
    <name type="scientific">Xiphophorus maculatus</name>
    <name type="common">Southern platyfish</name>
    <name type="synonym">Platypoecilus maculatus</name>
    <dbReference type="NCBI Taxonomy" id="8083"/>
    <lineage>
        <taxon>Eukaryota</taxon>
        <taxon>Metazoa</taxon>
        <taxon>Chordata</taxon>
        <taxon>Craniata</taxon>
        <taxon>Vertebrata</taxon>
        <taxon>Euteleostomi</taxon>
        <taxon>Actinopterygii</taxon>
        <taxon>Neopterygii</taxon>
        <taxon>Teleostei</taxon>
        <taxon>Neoteleostei</taxon>
        <taxon>Acanthomorphata</taxon>
        <taxon>Ovalentaria</taxon>
        <taxon>Atherinomorphae</taxon>
        <taxon>Cyprinodontiformes</taxon>
        <taxon>Poeciliidae</taxon>
        <taxon>Poeciliinae</taxon>
        <taxon>Xiphophorus</taxon>
    </lineage>
</organism>
<dbReference type="InterPro" id="IPR000315">
    <property type="entry name" value="Znf_B-box"/>
</dbReference>
<keyword evidence="2 4" id="KW-0863">Zinc-finger</keyword>
<evidence type="ECO:0000256" key="4">
    <source>
        <dbReference type="PROSITE-ProRule" id="PRU00024"/>
    </source>
</evidence>
<dbReference type="PROSITE" id="PS00518">
    <property type="entry name" value="ZF_RING_1"/>
    <property type="match status" value="1"/>
</dbReference>
<dbReference type="SMART" id="SM00336">
    <property type="entry name" value="BBOX"/>
    <property type="match status" value="2"/>
</dbReference>
<dbReference type="Gene3D" id="4.10.830.40">
    <property type="match status" value="1"/>
</dbReference>
<dbReference type="InterPro" id="IPR001841">
    <property type="entry name" value="Znf_RING"/>
</dbReference>
<evidence type="ECO:0000256" key="2">
    <source>
        <dbReference type="ARBA" id="ARBA00022771"/>
    </source>
</evidence>
<evidence type="ECO:0000259" key="6">
    <source>
        <dbReference type="PROSITE" id="PS50119"/>
    </source>
</evidence>
<dbReference type="Ensembl" id="ENSXMAT00000032410.1">
    <property type="protein sequence ID" value="ENSXMAP00000030279.1"/>
    <property type="gene ID" value="ENSXMAG00000022000.1"/>
</dbReference>
<dbReference type="SUPFAM" id="SSF57845">
    <property type="entry name" value="B-box zinc-binding domain"/>
    <property type="match status" value="1"/>
</dbReference>
<sequence>MEQPGYQMDSVKFSCSICLDLLKDPVTIPCGHSYCMNCIKTHWDEEVLRKIYSCPQCRKEFIPKPALEKNIMLADLVEDLKKTGLQAAPADHCYAGPEDVACDVCTGRKMKAVKSCLSCSASYCKNHLQPHYCDPPLQKHKLVSPSKNLQQNICSCHDEVMEIFCRTDQQCICYLCLMDEHKDHETVPAAAERSMVRPQLLTLLIMTFYQNDW</sequence>
<dbReference type="PANTHER" id="PTHR25465">
    <property type="entry name" value="B-BOX DOMAIN CONTAINING"/>
    <property type="match status" value="1"/>
</dbReference>
<dbReference type="GO" id="GO:0008270">
    <property type="term" value="F:zinc ion binding"/>
    <property type="evidence" value="ECO:0007669"/>
    <property type="project" value="UniProtKB-KW"/>
</dbReference>
<reference evidence="7" key="3">
    <citation type="submission" date="2025-08" db="UniProtKB">
        <authorList>
            <consortium name="Ensembl"/>
        </authorList>
    </citation>
    <scope>IDENTIFICATION</scope>
    <source>
        <strain evidence="7">JP 163 A</strain>
    </source>
</reference>
<dbReference type="PANTHER" id="PTHR25465:SF5">
    <property type="entry name" value="E3 UBIQUITIN_ISG15 LIGASE TRIM25-RELATED"/>
    <property type="match status" value="1"/>
</dbReference>
<dbReference type="Proteomes" id="UP000002852">
    <property type="component" value="Unassembled WGS sequence"/>
</dbReference>
<evidence type="ECO:0000256" key="1">
    <source>
        <dbReference type="ARBA" id="ARBA00022723"/>
    </source>
</evidence>
<accession>A0A3B5QFD8</accession>
<dbReference type="Pfam" id="PF00643">
    <property type="entry name" value="zf-B_box"/>
    <property type="match status" value="1"/>
</dbReference>
<feature type="domain" description="RING-type" evidence="5">
    <location>
        <begin position="15"/>
        <end position="58"/>
    </location>
</feature>
<dbReference type="InterPro" id="IPR013083">
    <property type="entry name" value="Znf_RING/FYVE/PHD"/>
</dbReference>
<dbReference type="Gene3D" id="3.30.40.10">
    <property type="entry name" value="Zinc/RING finger domain, C3HC4 (zinc finger)"/>
    <property type="match status" value="1"/>
</dbReference>
<dbReference type="Pfam" id="PF15227">
    <property type="entry name" value="zf-C3HC4_4"/>
    <property type="match status" value="1"/>
</dbReference>
<evidence type="ECO:0000313" key="7">
    <source>
        <dbReference type="Ensembl" id="ENSXMAP00000030279.1"/>
    </source>
</evidence>
<dbReference type="SUPFAM" id="SSF57850">
    <property type="entry name" value="RING/U-box"/>
    <property type="match status" value="1"/>
</dbReference>
<reference evidence="7" key="4">
    <citation type="submission" date="2025-09" db="UniProtKB">
        <authorList>
            <consortium name="Ensembl"/>
        </authorList>
    </citation>
    <scope>IDENTIFICATION</scope>
    <source>
        <strain evidence="7">JP 163 A</strain>
    </source>
</reference>
<evidence type="ECO:0008006" key="9">
    <source>
        <dbReference type="Google" id="ProtNLM"/>
    </source>
</evidence>
<keyword evidence="1" id="KW-0479">Metal-binding</keyword>
<name>A0A3B5QFD8_XIPMA</name>
<dbReference type="SMART" id="SM00184">
    <property type="entry name" value="RING"/>
    <property type="match status" value="1"/>
</dbReference>
<evidence type="ECO:0000313" key="8">
    <source>
        <dbReference type="Proteomes" id="UP000002852"/>
    </source>
</evidence>
<dbReference type="GeneTree" id="ENSGT01150000286922"/>
<keyword evidence="8" id="KW-1185">Reference proteome</keyword>
<dbReference type="PROSITE" id="PS50119">
    <property type="entry name" value="ZF_BBOX"/>
    <property type="match status" value="1"/>
</dbReference>
<evidence type="ECO:0000259" key="5">
    <source>
        <dbReference type="PROSITE" id="PS50089"/>
    </source>
</evidence>